<keyword evidence="4" id="KW-0695">RNA-directed DNA polymerase</keyword>
<accession>A0A6A4V7V2</accession>
<feature type="compositionally biased region" description="Pro residues" evidence="1">
    <location>
        <begin position="109"/>
        <end position="134"/>
    </location>
</feature>
<dbReference type="SUPFAM" id="SSF56219">
    <property type="entry name" value="DNase I-like"/>
    <property type="match status" value="2"/>
</dbReference>
<dbReference type="InterPro" id="IPR043502">
    <property type="entry name" value="DNA/RNA_pol_sf"/>
</dbReference>
<evidence type="ECO:0000259" key="2">
    <source>
        <dbReference type="PROSITE" id="PS50878"/>
    </source>
</evidence>
<dbReference type="InterPro" id="IPR052560">
    <property type="entry name" value="RdDP_mobile_element"/>
</dbReference>
<dbReference type="PROSITE" id="PS50879">
    <property type="entry name" value="RNASE_H_1"/>
    <property type="match status" value="1"/>
</dbReference>
<dbReference type="EMBL" id="VIIS01002004">
    <property type="protein sequence ID" value="KAF0289795.1"/>
    <property type="molecule type" value="Genomic_DNA"/>
</dbReference>
<dbReference type="OrthoDB" id="8050953at2759"/>
<dbReference type="GO" id="GO:0042575">
    <property type="term" value="C:DNA polymerase complex"/>
    <property type="evidence" value="ECO:0007669"/>
    <property type="project" value="UniProtKB-ARBA"/>
</dbReference>
<evidence type="ECO:0000313" key="5">
    <source>
        <dbReference type="Proteomes" id="UP000440578"/>
    </source>
</evidence>
<feature type="region of interest" description="Disordered" evidence="1">
    <location>
        <begin position="505"/>
        <end position="533"/>
    </location>
</feature>
<evidence type="ECO:0000313" key="4">
    <source>
        <dbReference type="EMBL" id="KAF0289795.1"/>
    </source>
</evidence>
<sequence>MSDSPLPPPTPARSEERQPSPPPMRSDESRIATHPRTQASENRGEQSELKILQLNCNGLAARLTELNKRLADSKPQVVLLQETKLMQQDDDPRFPGYNVAARRDTPNFQAPPPPPSPTPPSPPPSPPPPPPPPAGWTCKRRDRRAPHTWCAGCRAKRGCTQRAQPPAPGPVAAPPSRSAPRRTGGGQRGKGGVITLVREDLPYTRDPAAYTPREEDQLSYVAATKIHPHGVPAITVWNVYVPPARWAPGQGTQAQSFQPDGLPLVPYTIVGGDLNAHAVTWDPHQPEDPLGRIVEEWSCDTSLTILNDGSATRMNPATGGSSAPDVTLVSGELASDATWTTSVGIGSDHLPITITIPTAPPKPVRRGRGRPAYRKANWEEFRRAYDQLALRWATQAEPLTVTQLDRRFSSTILRAAKQAIPYGNGGKTRAPFWNSACDAAVQARDAARRRATAQDRTAEDIRAYGEARREAERVIRDEKTAFLRDKIAELGPNQDMWGLIRALDGRKPPAKPAEPLQRPTLPGHPAPARPATTDKEKANALCQAYAAVSRIPSDKTADRPIKLEARAAVRGCSCGGSRAGMCSPFSMAELETALTKIKAGKSPGPDKVANDLLKQLSPLGKRHFLDLLNRTWSAADVPASWRVAEIVAIPKKGKPPSELSSYRPISLLSSTSKLAERLVQGRLQHWLETSGKLNRNQAGFRRGHSTMDQIGRITQQTFDAFEQKPPHRAVLVLLDFARAYDRVWRAALFCKMARLGIPGCVIRWIKALLSDRRARVRWGAAQSDSRVFKEGLPQGSVLAPLLWLIYVNDIDEGLPEGVSRSLFADDVALLADARTPEECDAHLQPCLDSIGAWLTRWKVTPSVSKCTSTLFSLDPKQQRGRVRPNLKLHGQEITATEHPTFLGIKFDPQLTFAEHVSDLKAKMARRRRCLQAMAGKTWGSHRRTLRTAYIGYVRALFDYGAAVVGTHAAPSVRERLEAEQNKCARLITGCIRLTRTDALLAEADLPPLSLRAKQLAGQECQRLARLPALDPARTLLEKEVRPRLEYRAHLAWRRDCTQAEAARRPPPKPPDEDAVLTKKPCLRRVGRWIAEEAGLKQLPTEPLALYQCRPPWTVERTPAHFVVDLPAPTRRTDPPDKRREAALRAIELLPPADVTIWSDGSAREGTTCGGAGALIQLHCLGREERIRAPAGAVCSSLRAELTAIREALAVITSLPEEDRESVRAVRLLTDSKSGLQQLQRGPAGQVTALAADIWECLHTLSERGTTVTLQWVPGHAGLDGNEHADQLAGEAAAAEQPDVQIDFASARSAIGRRVGTMVDARTRASHPHPAPTPGHNDLSRWEACTLSQLRTGASPLTRDVAHRLGLAVDAACPACGEPDSAAHLLTDCPAYEAARRRRWGLNPSLGDVLGGPAPLVIEFIRAVGRTDPPVDPPAPSSP</sequence>
<dbReference type="InterPro" id="IPR036397">
    <property type="entry name" value="RNaseH_sf"/>
</dbReference>
<dbReference type="SUPFAM" id="SSF56672">
    <property type="entry name" value="DNA/RNA polymerases"/>
    <property type="match status" value="1"/>
</dbReference>
<protein>
    <submittedName>
        <fullName evidence="4">Putative RNA-directed DNA polymerase from transposon BS</fullName>
    </submittedName>
</protein>
<reference evidence="4 5" key="1">
    <citation type="submission" date="2019-07" db="EMBL/GenBank/DDBJ databases">
        <title>Draft genome assembly of a fouling barnacle, Amphibalanus amphitrite (Darwin, 1854): The first reference genome for Thecostraca.</title>
        <authorList>
            <person name="Kim W."/>
        </authorList>
    </citation>
    <scope>NUCLEOTIDE SEQUENCE [LARGE SCALE GENOMIC DNA]</scope>
    <source>
        <strain evidence="4">SNU_AA5</strain>
        <tissue evidence="4">Soma without cirri and trophi</tissue>
    </source>
</reference>
<dbReference type="InterPro" id="IPR036691">
    <property type="entry name" value="Endo/exonu/phosph_ase_sf"/>
</dbReference>
<name>A0A6A4V7V2_AMPAM</name>
<organism evidence="4 5">
    <name type="scientific">Amphibalanus amphitrite</name>
    <name type="common">Striped barnacle</name>
    <name type="synonym">Balanus amphitrite</name>
    <dbReference type="NCBI Taxonomy" id="1232801"/>
    <lineage>
        <taxon>Eukaryota</taxon>
        <taxon>Metazoa</taxon>
        <taxon>Ecdysozoa</taxon>
        <taxon>Arthropoda</taxon>
        <taxon>Crustacea</taxon>
        <taxon>Multicrustacea</taxon>
        <taxon>Cirripedia</taxon>
        <taxon>Thoracica</taxon>
        <taxon>Thoracicalcarea</taxon>
        <taxon>Balanomorpha</taxon>
        <taxon>Balanoidea</taxon>
        <taxon>Balanidae</taxon>
        <taxon>Amphibalaninae</taxon>
        <taxon>Amphibalanus</taxon>
    </lineage>
</organism>
<dbReference type="GO" id="GO:0003676">
    <property type="term" value="F:nucleic acid binding"/>
    <property type="evidence" value="ECO:0007669"/>
    <property type="project" value="InterPro"/>
</dbReference>
<dbReference type="GO" id="GO:0003964">
    <property type="term" value="F:RNA-directed DNA polymerase activity"/>
    <property type="evidence" value="ECO:0007669"/>
    <property type="project" value="UniProtKB-KW"/>
</dbReference>
<feature type="compositionally biased region" description="Pro residues" evidence="1">
    <location>
        <begin position="1"/>
        <end position="11"/>
    </location>
</feature>
<dbReference type="Gene3D" id="3.30.420.10">
    <property type="entry name" value="Ribonuclease H-like superfamily/Ribonuclease H"/>
    <property type="match status" value="1"/>
</dbReference>
<dbReference type="CDD" id="cd09276">
    <property type="entry name" value="Rnase_HI_RT_non_LTR"/>
    <property type="match status" value="1"/>
</dbReference>
<keyword evidence="4" id="KW-0548">Nucleotidyltransferase</keyword>
<dbReference type="CDD" id="cd01650">
    <property type="entry name" value="RT_nLTR_like"/>
    <property type="match status" value="1"/>
</dbReference>
<dbReference type="Proteomes" id="UP000440578">
    <property type="component" value="Unassembled WGS sequence"/>
</dbReference>
<dbReference type="PROSITE" id="PS50878">
    <property type="entry name" value="RT_POL"/>
    <property type="match status" value="1"/>
</dbReference>
<dbReference type="InterPro" id="IPR002156">
    <property type="entry name" value="RNaseH_domain"/>
</dbReference>
<dbReference type="GO" id="GO:0004523">
    <property type="term" value="F:RNA-DNA hybrid ribonuclease activity"/>
    <property type="evidence" value="ECO:0007669"/>
    <property type="project" value="InterPro"/>
</dbReference>
<feature type="region of interest" description="Disordered" evidence="1">
    <location>
        <begin position="81"/>
        <end position="140"/>
    </location>
</feature>
<gene>
    <name evidence="4" type="primary">RTase_20</name>
    <name evidence="4" type="ORF">FJT64_011992</name>
</gene>
<dbReference type="InterPro" id="IPR000477">
    <property type="entry name" value="RT_dom"/>
</dbReference>
<dbReference type="Pfam" id="PF00078">
    <property type="entry name" value="RVT_1"/>
    <property type="match status" value="1"/>
</dbReference>
<feature type="domain" description="Reverse transcriptase" evidence="2">
    <location>
        <begin position="630"/>
        <end position="906"/>
    </location>
</feature>
<evidence type="ECO:0000256" key="1">
    <source>
        <dbReference type="SAM" id="MobiDB-lite"/>
    </source>
</evidence>
<dbReference type="Pfam" id="PF00075">
    <property type="entry name" value="RNase_H"/>
    <property type="match status" value="1"/>
</dbReference>
<dbReference type="PANTHER" id="PTHR36688:SF2">
    <property type="entry name" value="ENDONUCLEASE_EXONUCLEASE_PHOSPHATASE DOMAIN-CONTAINING PROTEIN"/>
    <property type="match status" value="1"/>
</dbReference>
<dbReference type="InterPro" id="IPR012337">
    <property type="entry name" value="RNaseH-like_sf"/>
</dbReference>
<evidence type="ECO:0000259" key="3">
    <source>
        <dbReference type="PROSITE" id="PS50879"/>
    </source>
</evidence>
<dbReference type="SUPFAM" id="SSF53098">
    <property type="entry name" value="Ribonuclease H-like"/>
    <property type="match status" value="1"/>
</dbReference>
<keyword evidence="5" id="KW-1185">Reference proteome</keyword>
<proteinExistence type="predicted"/>
<feature type="region of interest" description="Disordered" evidence="1">
    <location>
        <begin position="159"/>
        <end position="191"/>
    </location>
</feature>
<dbReference type="Pfam" id="PF03372">
    <property type="entry name" value="Exo_endo_phos"/>
    <property type="match status" value="1"/>
</dbReference>
<feature type="region of interest" description="Disordered" evidence="1">
    <location>
        <begin position="1"/>
        <end position="47"/>
    </location>
</feature>
<keyword evidence="4" id="KW-0808">Transferase</keyword>
<comment type="caution">
    <text evidence="4">The sequence shown here is derived from an EMBL/GenBank/DDBJ whole genome shotgun (WGS) entry which is preliminary data.</text>
</comment>
<dbReference type="PANTHER" id="PTHR36688">
    <property type="entry name" value="ENDO/EXONUCLEASE/PHOSPHATASE DOMAIN-CONTAINING PROTEIN"/>
    <property type="match status" value="1"/>
</dbReference>
<feature type="domain" description="RNase H type-1" evidence="3">
    <location>
        <begin position="1150"/>
        <end position="1293"/>
    </location>
</feature>
<dbReference type="Gene3D" id="3.60.10.10">
    <property type="entry name" value="Endonuclease/exonuclease/phosphatase"/>
    <property type="match status" value="2"/>
</dbReference>
<dbReference type="InterPro" id="IPR005135">
    <property type="entry name" value="Endo/exonuclease/phosphatase"/>
</dbReference>